<proteinExistence type="predicted"/>
<dbReference type="InterPro" id="IPR043128">
    <property type="entry name" value="Rev_trsase/Diguanyl_cyclase"/>
</dbReference>
<dbReference type="Pfam" id="PF00990">
    <property type="entry name" value="GGDEF"/>
    <property type="match status" value="1"/>
</dbReference>
<dbReference type="AlphaFoldDB" id="A0A6J7KK14"/>
<evidence type="ECO:0000259" key="1">
    <source>
        <dbReference type="Pfam" id="PF00990"/>
    </source>
</evidence>
<reference evidence="2" key="1">
    <citation type="submission" date="2020-05" db="EMBL/GenBank/DDBJ databases">
        <authorList>
            <person name="Chiriac C."/>
            <person name="Salcher M."/>
            <person name="Ghai R."/>
            <person name="Kavagutti S V."/>
        </authorList>
    </citation>
    <scope>NUCLEOTIDE SEQUENCE</scope>
</reference>
<name>A0A6J7KK14_9ZZZZ</name>
<evidence type="ECO:0000313" key="2">
    <source>
        <dbReference type="EMBL" id="CAB4956618.1"/>
    </source>
</evidence>
<dbReference type="SUPFAM" id="SSF55073">
    <property type="entry name" value="Nucleotide cyclase"/>
    <property type="match status" value="1"/>
</dbReference>
<accession>A0A6J7KK14</accession>
<gene>
    <name evidence="2" type="ORF">UFOPK3828_00706</name>
</gene>
<organism evidence="2">
    <name type="scientific">freshwater metagenome</name>
    <dbReference type="NCBI Taxonomy" id="449393"/>
    <lineage>
        <taxon>unclassified sequences</taxon>
        <taxon>metagenomes</taxon>
        <taxon>ecological metagenomes</taxon>
    </lineage>
</organism>
<dbReference type="EMBL" id="CAFBNP010000134">
    <property type="protein sequence ID" value="CAB4956618.1"/>
    <property type="molecule type" value="Genomic_DNA"/>
</dbReference>
<feature type="domain" description="GGDEF" evidence="1">
    <location>
        <begin position="11"/>
        <end position="101"/>
    </location>
</feature>
<dbReference type="Gene3D" id="3.30.70.270">
    <property type="match status" value="1"/>
</dbReference>
<sequence length="139" mass="15905">MNNSNFSHDGIHDTFTNLAAPRYFYEELNRLVARYERSQAEFRIINITFAGIKNGHESEILEMAALLRTLIRGEDLAARLGMYEFGLLINGSHYESLAQRIAEGWKVSVENKILLNFKIGEPQKGLSTLQLLNKMDEDQ</sequence>
<protein>
    <submittedName>
        <fullName evidence="2">Unannotated protein</fullName>
    </submittedName>
</protein>
<dbReference type="InterPro" id="IPR000160">
    <property type="entry name" value="GGDEF_dom"/>
</dbReference>
<dbReference type="InterPro" id="IPR029787">
    <property type="entry name" value="Nucleotide_cyclase"/>
</dbReference>